<feature type="domain" description="HTH marR-type" evidence="1">
    <location>
        <begin position="1"/>
        <end position="139"/>
    </location>
</feature>
<dbReference type="PANTHER" id="PTHR33164:SF43">
    <property type="entry name" value="HTH-TYPE TRANSCRIPTIONAL REPRESSOR YETL"/>
    <property type="match status" value="1"/>
</dbReference>
<dbReference type="PANTHER" id="PTHR33164">
    <property type="entry name" value="TRANSCRIPTIONAL REGULATOR, MARR FAMILY"/>
    <property type="match status" value="1"/>
</dbReference>
<dbReference type="AlphaFoldDB" id="A0A660E8F2"/>
<dbReference type="PROSITE" id="PS50995">
    <property type="entry name" value="HTH_MARR_2"/>
    <property type="match status" value="1"/>
</dbReference>
<evidence type="ECO:0000313" key="2">
    <source>
        <dbReference type="EMBL" id="VDG29362.1"/>
    </source>
</evidence>
<dbReference type="InterPro" id="IPR039422">
    <property type="entry name" value="MarR/SlyA-like"/>
</dbReference>
<dbReference type="GO" id="GO:0006950">
    <property type="term" value="P:response to stress"/>
    <property type="evidence" value="ECO:0007669"/>
    <property type="project" value="TreeGrafter"/>
</dbReference>
<dbReference type="OrthoDB" id="2315982at2"/>
<dbReference type="GO" id="GO:0003700">
    <property type="term" value="F:DNA-binding transcription factor activity"/>
    <property type="evidence" value="ECO:0007669"/>
    <property type="project" value="InterPro"/>
</dbReference>
<evidence type="ECO:0000313" key="3">
    <source>
        <dbReference type="Proteomes" id="UP000289996"/>
    </source>
</evidence>
<dbReference type="InterPro" id="IPR000835">
    <property type="entry name" value="HTH_MarR-typ"/>
</dbReference>
<protein>
    <submittedName>
        <fullName evidence="2">MarR family transcriptional regulator (Plasmid) [Lactobacillus plantarum]</fullName>
    </submittedName>
</protein>
<dbReference type="SUPFAM" id="SSF46785">
    <property type="entry name" value="Winged helix' DNA-binding domain"/>
    <property type="match status" value="1"/>
</dbReference>
<gene>
    <name evidence="2" type="ORF">MUDAN_MDHGFNIF_03498</name>
</gene>
<dbReference type="EMBL" id="UYIG01000137">
    <property type="protein sequence ID" value="VDG29362.1"/>
    <property type="molecule type" value="Genomic_DNA"/>
</dbReference>
<keyword evidence="3" id="KW-1185">Reference proteome</keyword>
<dbReference type="InterPro" id="IPR036388">
    <property type="entry name" value="WH-like_DNA-bd_sf"/>
</dbReference>
<dbReference type="RefSeq" id="WP_130852101.1">
    <property type="nucleotide sequence ID" value="NZ_UYIG01000137.1"/>
</dbReference>
<name>A0A660E8F2_9LACO</name>
<sequence>MAEDLEIKAQLENFENMLMLRNYVNRMLKYDLSGTHLSLRECQLLMYLYQHGQTGTSELAQVFKVTRTLISKTIGQLIQAKLIREQAHLNDRRRVDISLTDNGIKQVIAVKKQISNNLQSMDATKELLRLTEQIASLSQ</sequence>
<proteinExistence type="predicted"/>
<dbReference type="Pfam" id="PF01047">
    <property type="entry name" value="MarR"/>
    <property type="match status" value="1"/>
</dbReference>
<reference evidence="2 3" key="1">
    <citation type="submission" date="2018-11" db="EMBL/GenBank/DDBJ databases">
        <authorList>
            <person name="Wuyts S."/>
        </authorList>
    </citation>
    <scope>NUCLEOTIDE SEQUENCE [LARGE SCALE GENOMIC DNA]</scope>
    <source>
        <strain evidence="2">Lactobacillus mudanjiangensis AMBF249</strain>
    </source>
</reference>
<dbReference type="InterPro" id="IPR036390">
    <property type="entry name" value="WH_DNA-bd_sf"/>
</dbReference>
<organism evidence="2 3">
    <name type="scientific">Lactiplantibacillus mudanjiangensis</name>
    <dbReference type="NCBI Taxonomy" id="1296538"/>
    <lineage>
        <taxon>Bacteria</taxon>
        <taxon>Bacillati</taxon>
        <taxon>Bacillota</taxon>
        <taxon>Bacilli</taxon>
        <taxon>Lactobacillales</taxon>
        <taxon>Lactobacillaceae</taxon>
        <taxon>Lactiplantibacillus</taxon>
    </lineage>
</organism>
<dbReference type="SMART" id="SM00347">
    <property type="entry name" value="HTH_MARR"/>
    <property type="match status" value="1"/>
</dbReference>
<evidence type="ECO:0000259" key="1">
    <source>
        <dbReference type="PROSITE" id="PS50995"/>
    </source>
</evidence>
<accession>A0A660E8F2</accession>
<dbReference type="Gene3D" id="1.10.10.10">
    <property type="entry name" value="Winged helix-like DNA-binding domain superfamily/Winged helix DNA-binding domain"/>
    <property type="match status" value="1"/>
</dbReference>
<dbReference type="Proteomes" id="UP000289996">
    <property type="component" value="Unassembled WGS sequence"/>
</dbReference>